<comment type="subcellular location">
    <subcellularLocation>
        <location evidence="1">Cell inner membrane</location>
        <topology evidence="1">Multi-pass membrane protein</topology>
    </subcellularLocation>
</comment>
<dbReference type="GO" id="GO:0046872">
    <property type="term" value="F:metal ion binding"/>
    <property type="evidence" value="ECO:0007669"/>
    <property type="project" value="UniProtKB-KW"/>
</dbReference>
<dbReference type="InterPro" id="IPR033885">
    <property type="entry name" value="AlkB/XylM"/>
</dbReference>
<sequence length="364" mass="42393">MNFGRKLGYFTAFILPALVITGYYLGGWWNFITVVDVFLILPLIDQSVGIDTTNVPKEKVKIISNELYYRFVTYVWTWFQLAFVGWGFYVIAFGNISTWFAWAGFILSFALVTGGVGITVAHELGHKKSSLERLYSKILLMTVSYIHFYIEHNRGHHVHVATPEDPATARKNETFYTFWIRSVFGGYTHAWKLENERLRKKGKHPLNIGNNMIWFTLLPLIFCGTITTGFSLWTGQFIWEIPVFFFGQSFVAFTLLELVNYVEHYGIQRKEVSPGRYERVTPIHSWNASHLISNFFLFQLQRHSDHHANAIKRYQVLDHYDESPQLPAGYPTMIIIALVPPLWFGMMNRRLEHWHTEHQNLKAA</sequence>
<evidence type="ECO:0000256" key="2">
    <source>
        <dbReference type="ARBA" id="ARBA00010823"/>
    </source>
</evidence>
<keyword evidence="8" id="KW-0560">Oxidoreductase</keyword>
<evidence type="ECO:0000256" key="6">
    <source>
        <dbReference type="ARBA" id="ARBA00022723"/>
    </source>
</evidence>
<dbReference type="EMBL" id="AMZN01000070">
    <property type="protein sequence ID" value="ELR69606.1"/>
    <property type="molecule type" value="Genomic_DNA"/>
</dbReference>
<evidence type="ECO:0000256" key="7">
    <source>
        <dbReference type="ARBA" id="ARBA00022989"/>
    </source>
</evidence>
<accession>L8JKZ6</accession>
<evidence type="ECO:0000256" key="9">
    <source>
        <dbReference type="ARBA" id="ARBA00023004"/>
    </source>
</evidence>
<dbReference type="CDD" id="cd03512">
    <property type="entry name" value="Alkane-hydroxylase"/>
    <property type="match status" value="1"/>
</dbReference>
<feature type="domain" description="Fatty acid desaturase" evidence="13">
    <location>
        <begin position="98"/>
        <end position="333"/>
    </location>
</feature>
<evidence type="ECO:0000256" key="3">
    <source>
        <dbReference type="ARBA" id="ARBA00022475"/>
    </source>
</evidence>
<keyword evidence="4" id="KW-0997">Cell inner membrane</keyword>
<dbReference type="RefSeq" id="WP_009581984.1">
    <property type="nucleotide sequence ID" value="NZ_AMZN01000070.1"/>
</dbReference>
<dbReference type="AlphaFoldDB" id="L8JKZ6"/>
<dbReference type="OrthoDB" id="4759734at2"/>
<evidence type="ECO:0000256" key="12">
    <source>
        <dbReference type="SAM" id="Phobius"/>
    </source>
</evidence>
<evidence type="ECO:0000256" key="10">
    <source>
        <dbReference type="ARBA" id="ARBA00023033"/>
    </source>
</evidence>
<feature type="transmembrane region" description="Helical" evidence="12">
    <location>
        <begin position="31"/>
        <end position="50"/>
    </location>
</feature>
<dbReference type="GO" id="GO:0004497">
    <property type="term" value="F:monooxygenase activity"/>
    <property type="evidence" value="ECO:0007669"/>
    <property type="project" value="UniProtKB-KW"/>
</dbReference>
<evidence type="ECO:0000256" key="4">
    <source>
        <dbReference type="ARBA" id="ARBA00022519"/>
    </source>
</evidence>
<feature type="transmembrane region" description="Helical" evidence="12">
    <location>
        <begin position="241"/>
        <end position="262"/>
    </location>
</feature>
<evidence type="ECO:0000313" key="14">
    <source>
        <dbReference type="EMBL" id="ELR69606.1"/>
    </source>
</evidence>
<proteinExistence type="inferred from homology"/>
<feature type="transmembrane region" description="Helical" evidence="12">
    <location>
        <begin position="99"/>
        <end position="122"/>
    </location>
</feature>
<feature type="transmembrane region" description="Helical" evidence="12">
    <location>
        <begin position="212"/>
        <end position="235"/>
    </location>
</feature>
<evidence type="ECO:0000259" key="13">
    <source>
        <dbReference type="Pfam" id="PF00487"/>
    </source>
</evidence>
<protein>
    <submittedName>
        <fullName evidence="14">Alkane-1 monooxygenase</fullName>
    </submittedName>
</protein>
<feature type="transmembrane region" description="Helical" evidence="12">
    <location>
        <begin position="7"/>
        <end position="25"/>
    </location>
</feature>
<evidence type="ECO:0000256" key="1">
    <source>
        <dbReference type="ARBA" id="ARBA00004429"/>
    </source>
</evidence>
<dbReference type="eggNOG" id="COG3239">
    <property type="taxonomic scope" value="Bacteria"/>
</dbReference>
<keyword evidence="15" id="KW-1185">Reference proteome</keyword>
<dbReference type="PANTHER" id="PTHR38674">
    <property type="entry name" value="ALKANE 1-MONOOXYGENASE 1"/>
    <property type="match status" value="1"/>
</dbReference>
<keyword evidence="7 12" id="KW-1133">Transmembrane helix</keyword>
<keyword evidence="10 14" id="KW-0503">Monooxygenase</keyword>
<keyword evidence="5 12" id="KW-0812">Transmembrane</keyword>
<dbReference type="STRING" id="1237149.C900_04831"/>
<organism evidence="14 15">
    <name type="scientific">Fulvivirga imtechensis AK7</name>
    <dbReference type="NCBI Taxonomy" id="1237149"/>
    <lineage>
        <taxon>Bacteria</taxon>
        <taxon>Pseudomonadati</taxon>
        <taxon>Bacteroidota</taxon>
        <taxon>Cytophagia</taxon>
        <taxon>Cytophagales</taxon>
        <taxon>Fulvivirgaceae</taxon>
        <taxon>Fulvivirga</taxon>
    </lineage>
</organism>
<evidence type="ECO:0000256" key="8">
    <source>
        <dbReference type="ARBA" id="ARBA00023002"/>
    </source>
</evidence>
<dbReference type="InterPro" id="IPR005804">
    <property type="entry name" value="FA_desaturase_dom"/>
</dbReference>
<comment type="caution">
    <text evidence="14">The sequence shown here is derived from an EMBL/GenBank/DDBJ whole genome shotgun (WGS) entry which is preliminary data.</text>
</comment>
<keyword evidence="11 12" id="KW-0472">Membrane</keyword>
<feature type="transmembrane region" description="Helical" evidence="12">
    <location>
        <begin position="71"/>
        <end position="93"/>
    </location>
</feature>
<dbReference type="GO" id="GO:0005886">
    <property type="term" value="C:plasma membrane"/>
    <property type="evidence" value="ECO:0007669"/>
    <property type="project" value="UniProtKB-SubCell"/>
</dbReference>
<gene>
    <name evidence="14" type="ORF">C900_04831</name>
</gene>
<name>L8JKZ6_9BACT</name>
<reference evidence="14 15" key="1">
    <citation type="submission" date="2012-12" db="EMBL/GenBank/DDBJ databases">
        <title>Genome assembly of Fulvivirga imtechensis AK7.</title>
        <authorList>
            <person name="Nupur N."/>
            <person name="Khatri I."/>
            <person name="Kumar R."/>
            <person name="Subramanian S."/>
            <person name="Pinnaka A."/>
        </authorList>
    </citation>
    <scope>NUCLEOTIDE SEQUENCE [LARGE SCALE GENOMIC DNA]</scope>
    <source>
        <strain evidence="14 15">AK7</strain>
    </source>
</reference>
<keyword evidence="6" id="KW-0479">Metal-binding</keyword>
<dbReference type="Proteomes" id="UP000011135">
    <property type="component" value="Unassembled WGS sequence"/>
</dbReference>
<evidence type="ECO:0000256" key="5">
    <source>
        <dbReference type="ARBA" id="ARBA00022692"/>
    </source>
</evidence>
<dbReference type="PANTHER" id="PTHR38674:SF1">
    <property type="entry name" value="ALKANE 1-MONOOXYGENASE 1"/>
    <property type="match status" value="1"/>
</dbReference>
<dbReference type="Pfam" id="PF00487">
    <property type="entry name" value="FA_desaturase"/>
    <property type="match status" value="1"/>
</dbReference>
<keyword evidence="9" id="KW-0408">Iron</keyword>
<comment type="similarity">
    <text evidence="2">Belongs to the fatty acid desaturase type 1 family. AlkB subfamily.</text>
</comment>
<dbReference type="PATRIC" id="fig|1237149.3.peg.4300"/>
<evidence type="ECO:0000313" key="15">
    <source>
        <dbReference type="Proteomes" id="UP000011135"/>
    </source>
</evidence>
<dbReference type="GO" id="GO:0006629">
    <property type="term" value="P:lipid metabolic process"/>
    <property type="evidence" value="ECO:0007669"/>
    <property type="project" value="InterPro"/>
</dbReference>
<evidence type="ECO:0000256" key="11">
    <source>
        <dbReference type="ARBA" id="ARBA00023136"/>
    </source>
</evidence>
<keyword evidence="3" id="KW-1003">Cell membrane</keyword>